<reference evidence="3 4" key="1">
    <citation type="submission" date="2023-09" db="EMBL/GenBank/DDBJ databases">
        <authorList>
            <person name="Rey-Velasco X."/>
        </authorList>
    </citation>
    <scope>NUCLEOTIDE SEQUENCE [LARGE SCALE GENOMIC DNA]</scope>
    <source>
        <strain evidence="3 4">W242</strain>
    </source>
</reference>
<organism evidence="3 4">
    <name type="scientific">Patiriisocius hiemis</name>
    <dbReference type="NCBI Taxonomy" id="3075604"/>
    <lineage>
        <taxon>Bacteria</taxon>
        <taxon>Pseudomonadati</taxon>
        <taxon>Bacteroidota</taxon>
        <taxon>Flavobacteriia</taxon>
        <taxon>Flavobacteriales</taxon>
        <taxon>Flavobacteriaceae</taxon>
        <taxon>Patiriisocius</taxon>
    </lineage>
</organism>
<dbReference type="InterPro" id="IPR001995">
    <property type="entry name" value="Peptidase_A2_cat"/>
</dbReference>
<name>A0ABU2YE07_9FLAO</name>
<dbReference type="EMBL" id="JAVRHZ010000006">
    <property type="protein sequence ID" value="MDT0556413.1"/>
    <property type="molecule type" value="Genomic_DNA"/>
</dbReference>
<evidence type="ECO:0000313" key="4">
    <source>
        <dbReference type="Proteomes" id="UP001254488"/>
    </source>
</evidence>
<keyword evidence="1" id="KW-0378">Hydrolase</keyword>
<evidence type="ECO:0000259" key="2">
    <source>
        <dbReference type="PROSITE" id="PS50175"/>
    </source>
</evidence>
<dbReference type="PROSITE" id="PS00141">
    <property type="entry name" value="ASP_PROTEASE"/>
    <property type="match status" value="1"/>
</dbReference>
<comment type="caution">
    <text evidence="3">The sequence shown here is derived from an EMBL/GenBank/DDBJ whole genome shotgun (WGS) entry which is preliminary data.</text>
</comment>
<dbReference type="InterPro" id="IPR021109">
    <property type="entry name" value="Peptidase_aspartic_dom_sf"/>
</dbReference>
<feature type="domain" description="Peptidase A2" evidence="2">
    <location>
        <begin position="33"/>
        <end position="48"/>
    </location>
</feature>
<accession>A0ABU2YE07</accession>
<dbReference type="Gene3D" id="2.40.70.10">
    <property type="entry name" value="Acid Proteases"/>
    <property type="match status" value="1"/>
</dbReference>
<dbReference type="PROSITE" id="PS50175">
    <property type="entry name" value="ASP_PROT_RETROV"/>
    <property type="match status" value="1"/>
</dbReference>
<evidence type="ECO:0000313" key="3">
    <source>
        <dbReference type="EMBL" id="MDT0556413.1"/>
    </source>
</evidence>
<dbReference type="RefSeq" id="WP_311333365.1">
    <property type="nucleotide sequence ID" value="NZ_JAVRHZ010000006.1"/>
</dbReference>
<evidence type="ECO:0000256" key="1">
    <source>
        <dbReference type="ARBA" id="ARBA00022801"/>
    </source>
</evidence>
<protein>
    <recommendedName>
        <fullName evidence="2">Peptidase A2 domain-containing protein</fullName>
    </recommendedName>
</protein>
<dbReference type="SUPFAM" id="SSF50630">
    <property type="entry name" value="Acid proteases"/>
    <property type="match status" value="1"/>
</dbReference>
<keyword evidence="4" id="KW-1185">Reference proteome</keyword>
<proteinExistence type="predicted"/>
<dbReference type="InterPro" id="IPR001969">
    <property type="entry name" value="Aspartic_peptidase_AS"/>
</dbReference>
<dbReference type="Proteomes" id="UP001254488">
    <property type="component" value="Unassembled WGS sequence"/>
</dbReference>
<sequence length="139" mass="15621">MKVEYPFTEQEGRYRPLIPLLYTNPKNGKSYIAEALIDTGSDLTIFPKFLINKVGLNVVEDSKTSIDGYGITQAPVKFWNHNLDITILNTSNKPIKSFKDITVGCTGLENASPLIGSNIFFNGLKMTLDYKKKIIILEF</sequence>
<gene>
    <name evidence="3" type="ORF">RM538_10385</name>
</gene>